<evidence type="ECO:0000256" key="1">
    <source>
        <dbReference type="ARBA" id="ARBA00001946"/>
    </source>
</evidence>
<dbReference type="InterPro" id="IPR029060">
    <property type="entry name" value="PIN-like_dom_sf"/>
</dbReference>
<dbReference type="Gene3D" id="3.40.50.1010">
    <property type="entry name" value="5'-nuclease"/>
    <property type="match status" value="1"/>
</dbReference>
<evidence type="ECO:0000259" key="9">
    <source>
        <dbReference type="Pfam" id="PF01850"/>
    </source>
</evidence>
<keyword evidence="6 8" id="KW-0460">Magnesium</keyword>
<dbReference type="GO" id="GO:0016787">
    <property type="term" value="F:hydrolase activity"/>
    <property type="evidence" value="ECO:0007669"/>
    <property type="project" value="UniProtKB-KW"/>
</dbReference>
<evidence type="ECO:0000313" key="10">
    <source>
        <dbReference type="EMBL" id="QNI32105.1"/>
    </source>
</evidence>
<dbReference type="PANTHER" id="PTHR33653:SF1">
    <property type="entry name" value="RIBONUCLEASE VAPC2"/>
    <property type="match status" value="1"/>
</dbReference>
<dbReference type="InterPro" id="IPR022907">
    <property type="entry name" value="VapC_family"/>
</dbReference>
<proteinExistence type="inferred from homology"/>
<dbReference type="GO" id="GO:0004540">
    <property type="term" value="F:RNA nuclease activity"/>
    <property type="evidence" value="ECO:0007669"/>
    <property type="project" value="InterPro"/>
</dbReference>
<dbReference type="GO" id="GO:0000287">
    <property type="term" value="F:magnesium ion binding"/>
    <property type="evidence" value="ECO:0007669"/>
    <property type="project" value="UniProtKB-UniRule"/>
</dbReference>
<keyword evidence="3 8" id="KW-0540">Nuclease</keyword>
<organism evidence="10 11">
    <name type="scientific">Alloacidobacterium dinghuense</name>
    <dbReference type="NCBI Taxonomy" id="2763107"/>
    <lineage>
        <taxon>Bacteria</taxon>
        <taxon>Pseudomonadati</taxon>
        <taxon>Acidobacteriota</taxon>
        <taxon>Terriglobia</taxon>
        <taxon>Terriglobales</taxon>
        <taxon>Acidobacteriaceae</taxon>
        <taxon>Alloacidobacterium</taxon>
    </lineage>
</organism>
<comment type="similarity">
    <text evidence="7 8">Belongs to the PINc/VapC protein family.</text>
</comment>
<evidence type="ECO:0000313" key="11">
    <source>
        <dbReference type="Proteomes" id="UP000515312"/>
    </source>
</evidence>
<keyword evidence="5 8" id="KW-0378">Hydrolase</keyword>
<reference evidence="10 11" key="1">
    <citation type="submission" date="2020-08" db="EMBL/GenBank/DDBJ databases">
        <title>Edaphobacter telluris sp. nov. and Acidobacterium dinghuensis sp. nov., two acidobacteria isolated from forest soil.</title>
        <authorList>
            <person name="Fu J."/>
            <person name="Qiu L."/>
        </authorList>
    </citation>
    <scope>NUCLEOTIDE SEQUENCE [LARGE SCALE GENOMIC DNA]</scope>
    <source>
        <strain evidence="10">4Y35</strain>
    </source>
</reference>
<comment type="function">
    <text evidence="8">Toxic component of a toxin-antitoxin (TA) system. An RNase.</text>
</comment>
<sequence>MGLILDTSALIASERNGETVRQILQHVRAAHGETEVAISAITVVEFTHGIYRARTDADHKRRRAFAEEVYRDLIVRPVTLEIAQLAGQIEGEQAALGNVIPLEDLLIGATALHLGFDVLTVNVKHFQRIPALKVISF</sequence>
<evidence type="ECO:0000256" key="8">
    <source>
        <dbReference type="HAMAP-Rule" id="MF_00265"/>
    </source>
</evidence>
<keyword evidence="8" id="KW-0800">Toxin</keyword>
<keyword evidence="11" id="KW-1185">Reference proteome</keyword>
<dbReference type="KEGG" id="adin:H7849_24435"/>
<dbReference type="EC" id="3.1.-.-" evidence="8"/>
<dbReference type="EMBL" id="CP060394">
    <property type="protein sequence ID" value="QNI32105.1"/>
    <property type="molecule type" value="Genomic_DNA"/>
</dbReference>
<gene>
    <name evidence="8" type="primary">vapC</name>
    <name evidence="10" type="ORF">H7849_24435</name>
</gene>
<dbReference type="Pfam" id="PF01850">
    <property type="entry name" value="PIN"/>
    <property type="match status" value="1"/>
</dbReference>
<dbReference type="SUPFAM" id="SSF88723">
    <property type="entry name" value="PIN domain-like"/>
    <property type="match status" value="1"/>
</dbReference>
<name>A0A7G8BHT5_9BACT</name>
<dbReference type="InterPro" id="IPR002716">
    <property type="entry name" value="PIN_dom"/>
</dbReference>
<accession>A0A7G8BHT5</accession>
<evidence type="ECO:0000256" key="3">
    <source>
        <dbReference type="ARBA" id="ARBA00022722"/>
    </source>
</evidence>
<dbReference type="AlphaFoldDB" id="A0A7G8BHT5"/>
<dbReference type="HAMAP" id="MF_00265">
    <property type="entry name" value="VapC_Nob1"/>
    <property type="match status" value="1"/>
</dbReference>
<protein>
    <recommendedName>
        <fullName evidence="8">Ribonuclease VapC</fullName>
        <shortName evidence="8">RNase VapC</shortName>
        <ecNumber evidence="8">3.1.-.-</ecNumber>
    </recommendedName>
    <alternativeName>
        <fullName evidence="8">Toxin VapC</fullName>
    </alternativeName>
</protein>
<evidence type="ECO:0000256" key="6">
    <source>
        <dbReference type="ARBA" id="ARBA00022842"/>
    </source>
</evidence>
<evidence type="ECO:0000256" key="5">
    <source>
        <dbReference type="ARBA" id="ARBA00022801"/>
    </source>
</evidence>
<dbReference type="PANTHER" id="PTHR33653">
    <property type="entry name" value="RIBONUCLEASE VAPC2"/>
    <property type="match status" value="1"/>
</dbReference>
<dbReference type="InterPro" id="IPR050556">
    <property type="entry name" value="Type_II_TA_system_RNase"/>
</dbReference>
<comment type="cofactor">
    <cofactor evidence="1 8">
        <name>Mg(2+)</name>
        <dbReference type="ChEBI" id="CHEBI:18420"/>
    </cofactor>
</comment>
<feature type="binding site" evidence="8">
    <location>
        <position position="104"/>
    </location>
    <ligand>
        <name>Mg(2+)</name>
        <dbReference type="ChEBI" id="CHEBI:18420"/>
    </ligand>
</feature>
<feature type="binding site" evidence="8">
    <location>
        <position position="6"/>
    </location>
    <ligand>
        <name>Mg(2+)</name>
        <dbReference type="ChEBI" id="CHEBI:18420"/>
    </ligand>
</feature>
<evidence type="ECO:0000256" key="7">
    <source>
        <dbReference type="ARBA" id="ARBA00038093"/>
    </source>
</evidence>
<evidence type="ECO:0000256" key="2">
    <source>
        <dbReference type="ARBA" id="ARBA00022649"/>
    </source>
</evidence>
<evidence type="ECO:0000256" key="4">
    <source>
        <dbReference type="ARBA" id="ARBA00022723"/>
    </source>
</evidence>
<dbReference type="Proteomes" id="UP000515312">
    <property type="component" value="Chromosome"/>
</dbReference>
<feature type="domain" description="PIN" evidence="9">
    <location>
        <begin position="4"/>
        <end position="130"/>
    </location>
</feature>
<keyword evidence="4 8" id="KW-0479">Metal-binding</keyword>
<dbReference type="GO" id="GO:0090729">
    <property type="term" value="F:toxin activity"/>
    <property type="evidence" value="ECO:0007669"/>
    <property type="project" value="UniProtKB-KW"/>
</dbReference>
<keyword evidence="2 8" id="KW-1277">Toxin-antitoxin system</keyword>
<dbReference type="RefSeq" id="WP_186743061.1">
    <property type="nucleotide sequence ID" value="NZ_CP060394.1"/>
</dbReference>